<dbReference type="STRING" id="320778.ABT57_04420"/>
<keyword evidence="17" id="KW-1185">Reference proteome</keyword>
<keyword evidence="9 14" id="KW-0560">Oxidoreductase</keyword>
<feature type="transmembrane region" description="Helical" evidence="15">
    <location>
        <begin position="44"/>
        <end position="63"/>
    </location>
</feature>
<keyword evidence="6 14" id="KW-0812">Transmembrane</keyword>
<dbReference type="GO" id="GO:0015035">
    <property type="term" value="F:protein-disulfide reductase activity"/>
    <property type="evidence" value="ECO:0007669"/>
    <property type="project" value="UniProtKB-UniRule"/>
</dbReference>
<dbReference type="InterPro" id="IPR003752">
    <property type="entry name" value="DiS_bond_form_DsbB/BdbC"/>
</dbReference>
<dbReference type="EMBL" id="LDOU01000005">
    <property type="protein sequence ID" value="KLV10700.1"/>
    <property type="molecule type" value="Genomic_DNA"/>
</dbReference>
<evidence type="ECO:0000256" key="13">
    <source>
        <dbReference type="ARBA" id="ARBA00023284"/>
    </source>
</evidence>
<evidence type="ECO:0000313" key="16">
    <source>
        <dbReference type="EMBL" id="KLV10700.1"/>
    </source>
</evidence>
<evidence type="ECO:0000256" key="4">
    <source>
        <dbReference type="ARBA" id="ARBA00022475"/>
    </source>
</evidence>
<dbReference type="Proteomes" id="UP000035909">
    <property type="component" value="Unassembled WGS sequence"/>
</dbReference>
<evidence type="ECO:0000256" key="12">
    <source>
        <dbReference type="ARBA" id="ARBA00023186"/>
    </source>
</evidence>
<name>A0A0J1HGG7_9GAMM</name>
<evidence type="ECO:0000256" key="9">
    <source>
        <dbReference type="ARBA" id="ARBA00023002"/>
    </source>
</evidence>
<keyword evidence="3 14" id="KW-0813">Transport</keyword>
<dbReference type="GO" id="GO:0005886">
    <property type="term" value="C:plasma membrane"/>
    <property type="evidence" value="ECO:0007669"/>
    <property type="project" value="UniProtKB-SubCell"/>
</dbReference>
<organism evidence="16 17">
    <name type="scientific">Photobacterium ganghwense</name>
    <dbReference type="NCBI Taxonomy" id="320778"/>
    <lineage>
        <taxon>Bacteria</taxon>
        <taxon>Pseudomonadati</taxon>
        <taxon>Pseudomonadota</taxon>
        <taxon>Gammaproteobacteria</taxon>
        <taxon>Vibrionales</taxon>
        <taxon>Vibrionaceae</taxon>
        <taxon>Photobacterium</taxon>
    </lineage>
</organism>
<comment type="caution">
    <text evidence="14">Lacks conserved residue(s) required for the propagation of feature annotation.</text>
</comment>
<feature type="topological domain" description="Cytoplasmic" evidence="14">
    <location>
        <begin position="1"/>
        <end position="13"/>
    </location>
</feature>
<evidence type="ECO:0000256" key="8">
    <source>
        <dbReference type="ARBA" id="ARBA00022989"/>
    </source>
</evidence>
<feature type="topological domain" description="Periplasmic" evidence="14">
    <location>
        <begin position="31"/>
        <end position="48"/>
    </location>
</feature>
<dbReference type="AlphaFoldDB" id="A0A0J1HGG7"/>
<keyword evidence="12 14" id="KW-0143">Chaperone</keyword>
<evidence type="ECO:0000256" key="6">
    <source>
        <dbReference type="ARBA" id="ARBA00022692"/>
    </source>
</evidence>
<comment type="subcellular location">
    <subcellularLocation>
        <location evidence="1">Cell inner membrane</location>
        <topology evidence="1">Multi-pass membrane protein</topology>
    </subcellularLocation>
    <subcellularLocation>
        <location evidence="14">Cell membrane</location>
        <topology evidence="14">Multi-pass membrane protein</topology>
    </subcellularLocation>
</comment>
<dbReference type="InterPro" id="IPR022920">
    <property type="entry name" value="Disulphide_bond_form_DsbB"/>
</dbReference>
<evidence type="ECO:0000256" key="5">
    <source>
        <dbReference type="ARBA" id="ARBA00022519"/>
    </source>
</evidence>
<comment type="function">
    <text evidence="14">Required for disulfide bond formation in some periplasmic proteins. Acts by oxidizing the DsbA protein.</text>
</comment>
<feature type="topological domain" description="Cytoplasmic" evidence="14">
    <location>
        <begin position="165"/>
        <end position="178"/>
    </location>
</feature>
<dbReference type="GO" id="GO:0009055">
    <property type="term" value="F:electron transfer activity"/>
    <property type="evidence" value="ECO:0007669"/>
    <property type="project" value="UniProtKB-UniRule"/>
</dbReference>
<dbReference type="GO" id="GO:0006457">
    <property type="term" value="P:protein folding"/>
    <property type="evidence" value="ECO:0007669"/>
    <property type="project" value="InterPro"/>
</dbReference>
<evidence type="ECO:0000256" key="10">
    <source>
        <dbReference type="ARBA" id="ARBA00023136"/>
    </source>
</evidence>
<dbReference type="RefSeq" id="WP_047884002.1">
    <property type="nucleotide sequence ID" value="NZ_CP071325.1"/>
</dbReference>
<keyword evidence="11 14" id="KW-1015">Disulfide bond</keyword>
<dbReference type="InterPro" id="IPR050183">
    <property type="entry name" value="DsbB"/>
</dbReference>
<dbReference type="OrthoDB" id="3711263at2"/>
<keyword evidence="13 14" id="KW-0676">Redox-active center</keyword>
<reference evidence="16 17" key="1">
    <citation type="submission" date="2015-05" db="EMBL/GenBank/DDBJ databases">
        <title>Photobacterium galathea sp. nov.</title>
        <authorList>
            <person name="Machado H."/>
            <person name="Gram L."/>
        </authorList>
    </citation>
    <scope>NUCLEOTIDE SEQUENCE [LARGE SCALE GENOMIC DNA]</scope>
    <source>
        <strain evidence="16 17">DSM 22954</strain>
    </source>
</reference>
<evidence type="ECO:0000256" key="14">
    <source>
        <dbReference type="HAMAP-Rule" id="MF_00286"/>
    </source>
</evidence>
<keyword evidence="16" id="KW-0012">Acyltransferase</keyword>
<feature type="transmembrane region" description="Helical" evidence="15">
    <location>
        <begin position="146"/>
        <end position="168"/>
    </location>
</feature>
<keyword evidence="5" id="KW-0997">Cell inner membrane</keyword>
<dbReference type="PANTHER" id="PTHR36570:SF2">
    <property type="entry name" value="DISULFIDE BOND FORMATION PROTEIN B"/>
    <property type="match status" value="1"/>
</dbReference>
<evidence type="ECO:0000256" key="2">
    <source>
        <dbReference type="ARBA" id="ARBA00008823"/>
    </source>
</evidence>
<dbReference type="PATRIC" id="fig|320778.3.peg.948"/>
<comment type="caution">
    <text evidence="16">The sequence shown here is derived from an EMBL/GenBank/DDBJ whole genome shotgun (WGS) entry which is preliminary data.</text>
</comment>
<dbReference type="InterPro" id="IPR023380">
    <property type="entry name" value="DsbB-like_sf"/>
</dbReference>
<dbReference type="GO" id="GO:0016746">
    <property type="term" value="F:acyltransferase activity"/>
    <property type="evidence" value="ECO:0007669"/>
    <property type="project" value="UniProtKB-KW"/>
</dbReference>
<keyword evidence="8 14" id="KW-1133">Transmembrane helix</keyword>
<feature type="disulfide bond" description="Redox-active" evidence="14">
    <location>
        <begin position="105"/>
        <end position="131"/>
    </location>
</feature>
<evidence type="ECO:0000256" key="7">
    <source>
        <dbReference type="ARBA" id="ARBA00022982"/>
    </source>
</evidence>
<keyword evidence="4 14" id="KW-1003">Cell membrane</keyword>
<comment type="similarity">
    <text evidence="2 14">Belongs to the DsbB family.</text>
</comment>
<feature type="transmembrane region" description="Helical" evidence="15">
    <location>
        <begin position="12"/>
        <end position="32"/>
    </location>
</feature>
<dbReference type="SUPFAM" id="SSF158442">
    <property type="entry name" value="DsbB-like"/>
    <property type="match status" value="1"/>
</dbReference>
<keyword evidence="10 14" id="KW-0472">Membrane</keyword>
<keyword evidence="16" id="KW-0808">Transferase</keyword>
<dbReference type="NCBIfam" id="NF002485">
    <property type="entry name" value="PRK01749.1"/>
    <property type="match status" value="1"/>
</dbReference>
<dbReference type="Gene3D" id="1.20.1550.10">
    <property type="entry name" value="DsbB-like"/>
    <property type="match status" value="1"/>
</dbReference>
<sequence length="178" mass="20257">MHFLYTFSKSRLSWALLLAFVIFFESCALFFQHVMKLDPCVMCIYERVAMLGIGVAAIVGMIAPQNPVVRWVGLTGWGYSAYQGLMLSIEHVGYQFPEFPWSASCALDVNFPSWAPLNQWVPWMFEASGDCGKIVWQFLGLSMPQWLEVIFAGNLVVLAIIILAQFFGNRKRSMLRSR</sequence>
<accession>A0A0J1HGG7</accession>
<evidence type="ECO:0000256" key="3">
    <source>
        <dbReference type="ARBA" id="ARBA00022448"/>
    </source>
</evidence>
<dbReference type="HAMAP" id="MF_00286">
    <property type="entry name" value="DsbB"/>
    <property type="match status" value="1"/>
</dbReference>
<evidence type="ECO:0000256" key="11">
    <source>
        <dbReference type="ARBA" id="ARBA00023157"/>
    </source>
</evidence>
<gene>
    <name evidence="14" type="primary">dsbB</name>
    <name evidence="16" type="ORF">ABT57_04420</name>
</gene>
<protein>
    <recommendedName>
        <fullName evidence="14">Disulfide bond formation protein B</fullName>
    </recommendedName>
    <alternativeName>
        <fullName evidence="14">Disulfide oxidoreductase</fullName>
    </alternativeName>
</protein>
<dbReference type="PANTHER" id="PTHR36570">
    <property type="entry name" value="DISULFIDE BOND FORMATION PROTEIN B"/>
    <property type="match status" value="1"/>
</dbReference>
<evidence type="ECO:0000313" key="17">
    <source>
        <dbReference type="Proteomes" id="UP000035909"/>
    </source>
</evidence>
<keyword evidence="7 14" id="KW-0249">Electron transport</keyword>
<proteinExistence type="inferred from homology"/>
<dbReference type="Pfam" id="PF02600">
    <property type="entry name" value="DsbB"/>
    <property type="match status" value="1"/>
</dbReference>
<evidence type="ECO:0000256" key="15">
    <source>
        <dbReference type="SAM" id="Phobius"/>
    </source>
</evidence>
<evidence type="ECO:0000256" key="1">
    <source>
        <dbReference type="ARBA" id="ARBA00004429"/>
    </source>
</evidence>
<feature type="disulfide bond" description="Redox-active" evidence="14">
    <location>
        <begin position="40"/>
        <end position="43"/>
    </location>
</feature>